<keyword evidence="2" id="KW-1185">Reference proteome</keyword>
<dbReference type="Gene3D" id="3.40.50.300">
    <property type="entry name" value="P-loop containing nucleotide triphosphate hydrolases"/>
    <property type="match status" value="1"/>
</dbReference>
<dbReference type="RefSeq" id="WP_058028890.1">
    <property type="nucleotide sequence ID" value="NZ_CP013187.1"/>
</dbReference>
<dbReference type="Proteomes" id="UP000061457">
    <property type="component" value="Chromosome I"/>
</dbReference>
<evidence type="ECO:0000313" key="2">
    <source>
        <dbReference type="Proteomes" id="UP000061457"/>
    </source>
</evidence>
<organism evidence="1 2">
    <name type="scientific">Pseudoalteromonas phenolica</name>
    <dbReference type="NCBI Taxonomy" id="161398"/>
    <lineage>
        <taxon>Bacteria</taxon>
        <taxon>Pseudomonadati</taxon>
        <taxon>Pseudomonadota</taxon>
        <taxon>Gammaproteobacteria</taxon>
        <taxon>Alteromonadales</taxon>
        <taxon>Pseudoalteromonadaceae</taxon>
        <taxon>Pseudoalteromonas</taxon>
    </lineage>
</organism>
<dbReference type="OrthoDB" id="531205at2"/>
<dbReference type="SUPFAM" id="SSF52540">
    <property type="entry name" value="P-loop containing nucleoside triphosphate hydrolases"/>
    <property type="match status" value="1"/>
</dbReference>
<dbReference type="STRING" id="161398.PP2015_609"/>
<evidence type="ECO:0000313" key="1">
    <source>
        <dbReference type="EMBL" id="ALO41129.1"/>
    </source>
</evidence>
<dbReference type="InterPro" id="IPR027417">
    <property type="entry name" value="P-loop_NTPase"/>
</dbReference>
<sequence length="168" mass="19109">MNSKAQLFLFCGKMGAGKSTYSQVIAKQRQAVLLSEDAWLAAHYPHQITKFNDYIHYSNLIKPFVKQHVQQLLSLGLSVVMDFPANTVKQRAWLVSLANEIQCEHTLFYLQVSDEVCLSRIAKRRLAQPKRAHFDTPEVFHQVTQYFEPPKASEQLAVEDVAESSTAI</sequence>
<name>A0A0S2JYL2_9GAMM</name>
<dbReference type="KEGG" id="pphe:PP2015_609"/>
<proteinExistence type="predicted"/>
<dbReference type="PATRIC" id="fig|161398.10.peg.620"/>
<protein>
    <submittedName>
        <fullName evidence="1">1-deoxy-D-xylulose-5-phosphate synthase</fullName>
    </submittedName>
</protein>
<accession>A0A0S2JYL2</accession>
<reference evidence="1 2" key="1">
    <citation type="submission" date="2015-11" db="EMBL/GenBank/DDBJ databases">
        <authorList>
            <person name="Zhang Y."/>
            <person name="Guo Z."/>
        </authorList>
    </citation>
    <scope>NUCLEOTIDE SEQUENCE [LARGE SCALE GENOMIC DNA]</scope>
    <source>
        <strain evidence="1 2">KCTC 12086</strain>
    </source>
</reference>
<dbReference type="EMBL" id="CP013187">
    <property type="protein sequence ID" value="ALO41129.1"/>
    <property type="molecule type" value="Genomic_DNA"/>
</dbReference>
<dbReference type="AlphaFoldDB" id="A0A0S2JYL2"/>
<gene>
    <name evidence="1" type="ORF">PP2015_609</name>
</gene>
<dbReference type="Pfam" id="PF13671">
    <property type="entry name" value="AAA_33"/>
    <property type="match status" value="1"/>
</dbReference>